<comment type="caution">
    <text evidence="2">The sequence shown here is derived from an EMBL/GenBank/DDBJ whole genome shotgun (WGS) entry which is preliminary data.</text>
</comment>
<reference evidence="2" key="1">
    <citation type="submission" date="2022-11" db="EMBL/GenBank/DDBJ databases">
        <title>Draft genome sequence of Hoeflea poritis E7-10 and Hoeflea prorocentri PM5-8, separated from scleractinian coral Porites lutea and marine dinoflagellate.</title>
        <authorList>
            <person name="Zhang G."/>
            <person name="Wei Q."/>
            <person name="Cai L."/>
        </authorList>
    </citation>
    <scope>NUCLEOTIDE SEQUENCE</scope>
    <source>
        <strain evidence="2">PM5-8</strain>
    </source>
</reference>
<gene>
    <name evidence="2" type="ORF">OQ273_16560</name>
</gene>
<dbReference type="Proteomes" id="UP001151234">
    <property type="component" value="Unassembled WGS sequence"/>
</dbReference>
<name>A0A9X3ZIV4_9HYPH</name>
<keyword evidence="3" id="KW-1185">Reference proteome</keyword>
<feature type="signal peptide" evidence="1">
    <location>
        <begin position="1"/>
        <end position="35"/>
    </location>
</feature>
<keyword evidence="1" id="KW-0732">Signal</keyword>
<evidence type="ECO:0000313" key="3">
    <source>
        <dbReference type="Proteomes" id="UP001151234"/>
    </source>
</evidence>
<organism evidence="2 3">
    <name type="scientific">Hoeflea prorocentri</name>
    <dbReference type="NCBI Taxonomy" id="1922333"/>
    <lineage>
        <taxon>Bacteria</taxon>
        <taxon>Pseudomonadati</taxon>
        <taxon>Pseudomonadota</taxon>
        <taxon>Alphaproteobacteria</taxon>
        <taxon>Hyphomicrobiales</taxon>
        <taxon>Rhizobiaceae</taxon>
        <taxon>Hoeflea</taxon>
    </lineage>
</organism>
<dbReference type="SUPFAM" id="SSF158791">
    <property type="entry name" value="MgtE N-terminal domain-like"/>
    <property type="match status" value="1"/>
</dbReference>
<protein>
    <submittedName>
        <fullName evidence="2">MotE family protein</fullName>
    </submittedName>
</protein>
<evidence type="ECO:0000256" key="1">
    <source>
        <dbReference type="SAM" id="SignalP"/>
    </source>
</evidence>
<dbReference type="RefSeq" id="WP_267991616.1">
    <property type="nucleotide sequence ID" value="NZ_JAPJZI010000001.1"/>
</dbReference>
<evidence type="ECO:0000313" key="2">
    <source>
        <dbReference type="EMBL" id="MDA5400193.1"/>
    </source>
</evidence>
<dbReference type="EMBL" id="JAPJZI010000001">
    <property type="protein sequence ID" value="MDA5400193.1"/>
    <property type="molecule type" value="Genomic_DNA"/>
</dbReference>
<sequence>MSKGVMTLTRKCAATVLALSTAVGLWGLPLSHALAQSPQTEAVPTEISDEIRAFCTNIADAARDQRYVLQKKELEALQADIEDRIAVLEKRRAEYEHWLKLRNDFLIKAEGGLVEIYKNMRADSAAEKLELVDINIAAAIVMKLRPRLASQILNEMDAETAANLTSIIASAADTNLPEQPS</sequence>
<proteinExistence type="predicted"/>
<dbReference type="AlphaFoldDB" id="A0A9X3ZIV4"/>
<feature type="chain" id="PRO_5040729436" evidence="1">
    <location>
        <begin position="36"/>
        <end position="181"/>
    </location>
</feature>
<accession>A0A9X3ZIV4</accession>